<dbReference type="PANTHER" id="PTHR39327">
    <property type="match status" value="1"/>
</dbReference>
<organism evidence="1 2">
    <name type="scientific">Dongia rigui</name>
    <dbReference type="NCBI Taxonomy" id="940149"/>
    <lineage>
        <taxon>Bacteria</taxon>
        <taxon>Pseudomonadati</taxon>
        <taxon>Pseudomonadota</taxon>
        <taxon>Alphaproteobacteria</taxon>
        <taxon>Rhodospirillales</taxon>
        <taxon>Dongiaceae</taxon>
        <taxon>Dongia</taxon>
    </lineage>
</organism>
<evidence type="ECO:0000313" key="1">
    <source>
        <dbReference type="EMBL" id="MDY0871161.1"/>
    </source>
</evidence>
<protein>
    <submittedName>
        <fullName evidence="1">Transglutaminase-like cysteine peptidase</fullName>
    </submittedName>
</protein>
<name>A0ABU5DV32_9PROT</name>
<dbReference type="InterPro" id="IPR010319">
    <property type="entry name" value="Transglutaminase-like_Cys_pept"/>
</dbReference>
<dbReference type="PANTHER" id="PTHR39327:SF1">
    <property type="entry name" value="BLR5470 PROTEIN"/>
    <property type="match status" value="1"/>
</dbReference>
<gene>
    <name evidence="1" type="ORF">SMD31_04490</name>
</gene>
<keyword evidence="2" id="KW-1185">Reference proteome</keyword>
<dbReference type="Proteomes" id="UP001271769">
    <property type="component" value="Unassembled WGS sequence"/>
</dbReference>
<dbReference type="InterPro" id="IPR038765">
    <property type="entry name" value="Papain-like_cys_pep_sf"/>
</dbReference>
<dbReference type="EMBL" id="JAXCLX010000001">
    <property type="protein sequence ID" value="MDY0871161.1"/>
    <property type="molecule type" value="Genomic_DNA"/>
</dbReference>
<dbReference type="RefSeq" id="WP_320499527.1">
    <property type="nucleotide sequence ID" value="NZ_JAXCLX010000001.1"/>
</dbReference>
<dbReference type="Pfam" id="PF06035">
    <property type="entry name" value="Peptidase_C93"/>
    <property type="match status" value="1"/>
</dbReference>
<proteinExistence type="predicted"/>
<sequence length="195" mass="22291">MLLTLGALPQRAEARTYPKIFSSIELPSKNLKKFPKWLDMLGRWKGGAPCESETCTTKGWKGFIDDLKGKDRLTQIKEVNKLMNSKRYIIDMKNWGAEDYWATPYQFLKKNGDCEDYAISKMMALKALGIPIEDMRVVALQDLNLGVGHAVLIVYNGSDALLLDNQIKTVVPANTIKHYQPVYSINENGWWLHRR</sequence>
<accession>A0ABU5DV32</accession>
<comment type="caution">
    <text evidence="1">The sequence shown here is derived from an EMBL/GenBank/DDBJ whole genome shotgun (WGS) entry which is preliminary data.</text>
</comment>
<dbReference type="Gene3D" id="3.10.620.30">
    <property type="match status" value="1"/>
</dbReference>
<reference evidence="1 2" key="1">
    <citation type="journal article" date="2013" name="Antonie Van Leeuwenhoek">
        <title>Dongia rigui sp. nov., isolated from freshwater of a large wetland in Korea.</title>
        <authorList>
            <person name="Baik K.S."/>
            <person name="Hwang Y.M."/>
            <person name="Choi J.S."/>
            <person name="Kwon J."/>
            <person name="Seong C.N."/>
        </authorList>
    </citation>
    <scope>NUCLEOTIDE SEQUENCE [LARGE SCALE GENOMIC DNA]</scope>
    <source>
        <strain evidence="1 2">04SU4-P</strain>
    </source>
</reference>
<dbReference type="SUPFAM" id="SSF54001">
    <property type="entry name" value="Cysteine proteinases"/>
    <property type="match status" value="1"/>
</dbReference>
<evidence type="ECO:0000313" key="2">
    <source>
        <dbReference type="Proteomes" id="UP001271769"/>
    </source>
</evidence>